<organism evidence="6 7">
    <name type="scientific">Caenorhabditis tropicalis</name>
    <dbReference type="NCBI Taxonomy" id="1561998"/>
    <lineage>
        <taxon>Eukaryota</taxon>
        <taxon>Metazoa</taxon>
        <taxon>Ecdysozoa</taxon>
        <taxon>Nematoda</taxon>
        <taxon>Chromadorea</taxon>
        <taxon>Rhabditida</taxon>
        <taxon>Rhabditina</taxon>
        <taxon>Rhabditomorpha</taxon>
        <taxon>Rhabditoidea</taxon>
        <taxon>Rhabditidae</taxon>
        <taxon>Peloderinae</taxon>
        <taxon>Caenorhabditis</taxon>
    </lineage>
</organism>
<proteinExistence type="predicted"/>
<feature type="region of interest" description="Disordered" evidence="4">
    <location>
        <begin position="73"/>
        <end position="92"/>
    </location>
</feature>
<keyword evidence="6" id="KW-1185">Reference proteome</keyword>
<dbReference type="Proteomes" id="UP000095282">
    <property type="component" value="Unplaced"/>
</dbReference>
<feature type="region of interest" description="Disordered" evidence="4">
    <location>
        <begin position="1"/>
        <end position="33"/>
    </location>
</feature>
<dbReference type="InterPro" id="IPR009057">
    <property type="entry name" value="Homeodomain-like_sf"/>
</dbReference>
<dbReference type="GO" id="GO:0003677">
    <property type="term" value="F:DNA binding"/>
    <property type="evidence" value="ECO:0007669"/>
    <property type="project" value="UniProtKB-UniRule"/>
</dbReference>
<reference evidence="7" key="1">
    <citation type="submission" date="2016-11" db="UniProtKB">
        <authorList>
            <consortium name="WormBaseParasite"/>
        </authorList>
    </citation>
    <scope>IDENTIFICATION</scope>
</reference>
<dbReference type="WBParaSite" id="Csp11.Scaffold630.g22105.t1">
    <property type="protein sequence ID" value="Csp11.Scaffold630.g22105.t1"/>
    <property type="gene ID" value="Csp11.Scaffold630.g22105"/>
</dbReference>
<accession>A0A1I7V3S8</accession>
<feature type="compositionally biased region" description="Polar residues" evidence="4">
    <location>
        <begin position="1"/>
        <end position="15"/>
    </location>
</feature>
<dbReference type="Gene3D" id="1.10.10.60">
    <property type="entry name" value="Homeodomain-like"/>
    <property type="match status" value="1"/>
</dbReference>
<dbReference type="Pfam" id="PF00046">
    <property type="entry name" value="Homeodomain"/>
    <property type="match status" value="1"/>
</dbReference>
<evidence type="ECO:0000256" key="1">
    <source>
        <dbReference type="ARBA" id="ARBA00004123"/>
    </source>
</evidence>
<evidence type="ECO:0000313" key="7">
    <source>
        <dbReference type="WBParaSite" id="Csp11.Scaffold630.g22105.t1"/>
    </source>
</evidence>
<dbReference type="SMART" id="SM00389">
    <property type="entry name" value="HOX"/>
    <property type="match status" value="1"/>
</dbReference>
<feature type="domain" description="Homeobox" evidence="5">
    <location>
        <begin position="649"/>
        <end position="709"/>
    </location>
</feature>
<evidence type="ECO:0000256" key="2">
    <source>
        <dbReference type="PROSITE-ProRule" id="PRU00108"/>
    </source>
</evidence>
<feature type="DNA-binding region" description="Homeobox" evidence="2">
    <location>
        <begin position="651"/>
        <end position="710"/>
    </location>
</feature>
<dbReference type="InterPro" id="IPR001356">
    <property type="entry name" value="HD"/>
</dbReference>
<dbReference type="PROSITE" id="PS50071">
    <property type="entry name" value="HOMEOBOX_2"/>
    <property type="match status" value="1"/>
</dbReference>
<dbReference type="GO" id="GO:0005634">
    <property type="term" value="C:nucleus"/>
    <property type="evidence" value="ECO:0007669"/>
    <property type="project" value="UniProtKB-SubCell"/>
</dbReference>
<dbReference type="AlphaFoldDB" id="A0A1I7V3S8"/>
<name>A0A1I7V3S8_9PELO</name>
<evidence type="ECO:0000256" key="4">
    <source>
        <dbReference type="SAM" id="MobiDB-lite"/>
    </source>
</evidence>
<keyword evidence="2 3" id="KW-0371">Homeobox</keyword>
<keyword evidence="2 3" id="KW-0539">Nucleus</keyword>
<evidence type="ECO:0000313" key="6">
    <source>
        <dbReference type="Proteomes" id="UP000095282"/>
    </source>
</evidence>
<feature type="region of interest" description="Disordered" evidence="4">
    <location>
        <begin position="403"/>
        <end position="427"/>
    </location>
</feature>
<dbReference type="CDD" id="cd00086">
    <property type="entry name" value="homeodomain"/>
    <property type="match status" value="1"/>
</dbReference>
<dbReference type="SUPFAM" id="SSF46689">
    <property type="entry name" value="Homeodomain-like"/>
    <property type="match status" value="1"/>
</dbReference>
<evidence type="ECO:0000259" key="5">
    <source>
        <dbReference type="PROSITE" id="PS50071"/>
    </source>
</evidence>
<evidence type="ECO:0000256" key="3">
    <source>
        <dbReference type="RuleBase" id="RU000682"/>
    </source>
</evidence>
<protein>
    <submittedName>
        <fullName evidence="7">Homeobox domain-containing protein</fullName>
    </submittedName>
</protein>
<keyword evidence="2 3" id="KW-0238">DNA-binding</keyword>
<feature type="compositionally biased region" description="Polar residues" evidence="4">
    <location>
        <begin position="408"/>
        <end position="427"/>
    </location>
</feature>
<feature type="compositionally biased region" description="Polar residues" evidence="4">
    <location>
        <begin position="75"/>
        <end position="92"/>
    </location>
</feature>
<comment type="subcellular location">
    <subcellularLocation>
        <location evidence="1 2 3">Nucleus</location>
    </subcellularLocation>
</comment>
<sequence length="753" mass="86603">MLLDSGQFSSDSSLPRNDHENSFDLRQSQQKQRQPDFFTIEPEFTGDFLFGNEPLFDESFDYTQQNVTVDKGEIQHNNQPQQDISNSGVNGRRSYFTNSPRGNDLFSPYTPQLDSLAHNQVQAHNEWGMMPETPAGHYCQQQSDTAHYGANEKSSMSMNFNSSSQNEVGVNQSQERNMYQAENQFTQNTVQHNVHQIEQGMTIDNGDSQHNNKPLQNISISGVNDMRRYPMSSSCENDHFSPYTPQLDSLAYNQNQAYNEWEMMPETHVEHYEQRQSDTINYGTNGYTSISMEFNSSSQNEVVMNQNQERNMYKTGNQNTQHTVIRNVHPEKQVMTVDTGEVQHNDQPQQNVSNSGVNDMRSYFTNSPRGNDHLSPYTPQLDSFAHNQVQAHNEWERMSEIPVEHHGQPQSETPNCGSNGNFSISMEFNSSDQNQMGINQNQEENMYQTENQITQHTVHHSAHQFQQNNQPQQDILNSRVNEMGRYPMSSSCENNHLSPYTPPLDSLAYNQNQARNEWGTTSEIPVEHYRQRQSNTLDAGSNANSSMSMEFTSSDQNQMGMNQNQEENMYQTENQFTQQTIHHIVQVTPSNEVITVRGIQEPYPSSAEPVDLQKSTNFSHVFIKCGNTVESQNEVKQIDANDTPNENCRDKKKTFTPYTPAQLEILCEQFEIKNYLTSDVRDDLAQRTGLTKYQVIGWFTNKRKRIRDKPKEEAKRKKLDAARRQEAEVWVKEAIAMYDEKIISEELAGNNFD</sequence>